<sequence length="423" mass="47899">TLFAILFLVSLKYYVKKLGPVTLRLRSFFGMMNATLAETLTGIEVVKASVQEHKELEKYISNAKSYRDAYLDQGKIQARFLPLLLIALTVTIGLTHGIILTFILPITIWTIGHLIGYLGLIAQLRFPTMVSMFVFATLRAAISSSHRLLELMNRTTEIDENLEGTKKRIDGKITFENVSFTYPGSEKPVLKNINFEVQSGQTVAIVGTTGSGKSTLTKLMSRLYDVNQGRILIDDINVKEYALQSLRSQISYIEQDIFLFSDSLFNNISFGRTSSLEEIIHCAKEAQADDFIRQLPNQYDSEVGERGVQLSGGERQRIAIARAFLSDPRILILDDSTSAIDSSTEDKIQKAIKNILRRRTTLLITHRLSQIRWADLIIVLKSGEISTMGTHEDLLRTSEEYRKIFIKKFDVDIEQLLKYKEVN</sequence>
<dbReference type="PANTHER" id="PTHR24221:SF654">
    <property type="entry name" value="ATP-BINDING CASSETTE SUB-FAMILY B MEMBER 6"/>
    <property type="match status" value="1"/>
</dbReference>
<dbReference type="InterPro" id="IPR003439">
    <property type="entry name" value="ABC_transporter-like_ATP-bd"/>
</dbReference>
<reference evidence="12" key="1">
    <citation type="journal article" date="2015" name="Nature">
        <title>Complex archaea that bridge the gap between prokaryotes and eukaryotes.</title>
        <authorList>
            <person name="Spang A."/>
            <person name="Saw J.H."/>
            <person name="Jorgensen S.L."/>
            <person name="Zaremba-Niedzwiedzka K."/>
            <person name="Martijn J."/>
            <person name="Lind A.E."/>
            <person name="van Eijk R."/>
            <person name="Schleper C."/>
            <person name="Guy L."/>
            <person name="Ettema T.J."/>
        </authorList>
    </citation>
    <scope>NUCLEOTIDE SEQUENCE</scope>
</reference>
<evidence type="ECO:0000256" key="7">
    <source>
        <dbReference type="ARBA" id="ARBA00022989"/>
    </source>
</evidence>
<proteinExistence type="predicted"/>
<evidence type="ECO:0000256" key="8">
    <source>
        <dbReference type="ARBA" id="ARBA00023136"/>
    </source>
</evidence>
<comment type="caution">
    <text evidence="12">The sequence shown here is derived from an EMBL/GenBank/DDBJ whole genome shotgun (WGS) entry which is preliminary data.</text>
</comment>
<protein>
    <recommendedName>
        <fullName evidence="13">ABC transporter domain-containing protein</fullName>
    </recommendedName>
</protein>
<evidence type="ECO:0000313" key="12">
    <source>
        <dbReference type="EMBL" id="KKM21524.1"/>
    </source>
</evidence>
<keyword evidence="3" id="KW-1003">Cell membrane</keyword>
<dbReference type="PANTHER" id="PTHR24221">
    <property type="entry name" value="ATP-BINDING CASSETTE SUB-FAMILY B"/>
    <property type="match status" value="1"/>
</dbReference>
<dbReference type="GO" id="GO:0034040">
    <property type="term" value="F:ATPase-coupled lipid transmembrane transporter activity"/>
    <property type="evidence" value="ECO:0007669"/>
    <property type="project" value="TreeGrafter"/>
</dbReference>
<feature type="transmembrane region" description="Helical" evidence="9">
    <location>
        <begin position="83"/>
        <end position="108"/>
    </location>
</feature>
<dbReference type="GO" id="GO:0140359">
    <property type="term" value="F:ABC-type transporter activity"/>
    <property type="evidence" value="ECO:0007669"/>
    <property type="project" value="InterPro"/>
</dbReference>
<name>A0A0F9INX1_9ZZZZ</name>
<keyword evidence="7 9" id="KW-1133">Transmembrane helix</keyword>
<gene>
    <name evidence="12" type="ORF">LCGC14_1634580</name>
</gene>
<dbReference type="InterPro" id="IPR011527">
    <property type="entry name" value="ABC1_TM_dom"/>
</dbReference>
<evidence type="ECO:0000259" key="10">
    <source>
        <dbReference type="PROSITE" id="PS50893"/>
    </source>
</evidence>
<dbReference type="SUPFAM" id="SSF90123">
    <property type="entry name" value="ABC transporter transmembrane region"/>
    <property type="match status" value="1"/>
</dbReference>
<feature type="non-terminal residue" evidence="12">
    <location>
        <position position="1"/>
    </location>
</feature>
<evidence type="ECO:0000256" key="3">
    <source>
        <dbReference type="ARBA" id="ARBA00022475"/>
    </source>
</evidence>
<evidence type="ECO:0008006" key="13">
    <source>
        <dbReference type="Google" id="ProtNLM"/>
    </source>
</evidence>
<dbReference type="InterPro" id="IPR039421">
    <property type="entry name" value="Type_1_exporter"/>
</dbReference>
<dbReference type="PROSITE" id="PS50929">
    <property type="entry name" value="ABC_TM1F"/>
    <property type="match status" value="1"/>
</dbReference>
<dbReference type="InterPro" id="IPR036640">
    <property type="entry name" value="ABC1_TM_sf"/>
</dbReference>
<keyword evidence="8 9" id="KW-0472">Membrane</keyword>
<dbReference type="GO" id="GO:0016887">
    <property type="term" value="F:ATP hydrolysis activity"/>
    <property type="evidence" value="ECO:0007669"/>
    <property type="project" value="InterPro"/>
</dbReference>
<dbReference type="GO" id="GO:0005886">
    <property type="term" value="C:plasma membrane"/>
    <property type="evidence" value="ECO:0007669"/>
    <property type="project" value="UniProtKB-SubCell"/>
</dbReference>
<dbReference type="Gene3D" id="3.40.50.300">
    <property type="entry name" value="P-loop containing nucleotide triphosphate hydrolases"/>
    <property type="match status" value="1"/>
</dbReference>
<evidence type="ECO:0000256" key="1">
    <source>
        <dbReference type="ARBA" id="ARBA00004651"/>
    </source>
</evidence>
<organism evidence="12">
    <name type="scientific">marine sediment metagenome</name>
    <dbReference type="NCBI Taxonomy" id="412755"/>
    <lineage>
        <taxon>unclassified sequences</taxon>
        <taxon>metagenomes</taxon>
        <taxon>ecological metagenomes</taxon>
    </lineage>
</organism>
<evidence type="ECO:0000256" key="9">
    <source>
        <dbReference type="SAM" id="Phobius"/>
    </source>
</evidence>
<keyword evidence="6" id="KW-0067">ATP-binding</keyword>
<dbReference type="SMART" id="SM00382">
    <property type="entry name" value="AAA"/>
    <property type="match status" value="1"/>
</dbReference>
<feature type="domain" description="ABC transporter" evidence="10">
    <location>
        <begin position="173"/>
        <end position="407"/>
    </location>
</feature>
<keyword evidence="5" id="KW-0547">Nucleotide-binding</keyword>
<dbReference type="Gene3D" id="1.20.1560.10">
    <property type="entry name" value="ABC transporter type 1, transmembrane domain"/>
    <property type="match status" value="1"/>
</dbReference>
<evidence type="ECO:0000256" key="2">
    <source>
        <dbReference type="ARBA" id="ARBA00022448"/>
    </source>
</evidence>
<accession>A0A0F9INX1</accession>
<comment type="subcellular location">
    <subcellularLocation>
        <location evidence="1">Cell membrane</location>
        <topology evidence="1">Multi-pass membrane protein</topology>
    </subcellularLocation>
</comment>
<dbReference type="InterPro" id="IPR003593">
    <property type="entry name" value="AAA+_ATPase"/>
</dbReference>
<evidence type="ECO:0000256" key="6">
    <source>
        <dbReference type="ARBA" id="ARBA00022840"/>
    </source>
</evidence>
<dbReference type="Pfam" id="PF00005">
    <property type="entry name" value="ABC_tran"/>
    <property type="match status" value="1"/>
</dbReference>
<dbReference type="PROSITE" id="PS50893">
    <property type="entry name" value="ABC_TRANSPORTER_2"/>
    <property type="match status" value="1"/>
</dbReference>
<dbReference type="EMBL" id="LAZR01013531">
    <property type="protein sequence ID" value="KKM21524.1"/>
    <property type="molecule type" value="Genomic_DNA"/>
</dbReference>
<dbReference type="SUPFAM" id="SSF52540">
    <property type="entry name" value="P-loop containing nucleoside triphosphate hydrolases"/>
    <property type="match status" value="1"/>
</dbReference>
<dbReference type="FunFam" id="3.40.50.300:FF:000221">
    <property type="entry name" value="Multidrug ABC transporter ATP-binding protein"/>
    <property type="match status" value="1"/>
</dbReference>
<dbReference type="AlphaFoldDB" id="A0A0F9INX1"/>
<dbReference type="InterPro" id="IPR027417">
    <property type="entry name" value="P-loop_NTPase"/>
</dbReference>
<evidence type="ECO:0000256" key="5">
    <source>
        <dbReference type="ARBA" id="ARBA00022741"/>
    </source>
</evidence>
<keyword evidence="2" id="KW-0813">Transport</keyword>
<feature type="domain" description="ABC transmembrane type-1" evidence="11">
    <location>
        <begin position="1"/>
        <end position="140"/>
    </location>
</feature>
<dbReference type="InterPro" id="IPR017871">
    <property type="entry name" value="ABC_transporter-like_CS"/>
</dbReference>
<dbReference type="PROSITE" id="PS00211">
    <property type="entry name" value="ABC_TRANSPORTER_1"/>
    <property type="match status" value="1"/>
</dbReference>
<dbReference type="GO" id="GO:0005524">
    <property type="term" value="F:ATP binding"/>
    <property type="evidence" value="ECO:0007669"/>
    <property type="project" value="UniProtKB-KW"/>
</dbReference>
<evidence type="ECO:0000256" key="4">
    <source>
        <dbReference type="ARBA" id="ARBA00022692"/>
    </source>
</evidence>
<evidence type="ECO:0000259" key="11">
    <source>
        <dbReference type="PROSITE" id="PS50929"/>
    </source>
</evidence>
<keyword evidence="4 9" id="KW-0812">Transmembrane</keyword>